<sequence>MFSSRRKSQPISQPSALPGGVTAAGAIGIALKTGQPIPRSNSLQRTSSIQRASLSNGRPGSRLSSLSSFSTLQSQQRIPNQGAPQRSQSLISQKKIVSKKSNISLPPKPIPKTIKKHVPGPYGLITIEVPFEEANPTVNQQQQSQPKRRIKPTNRSSDNHSIKSINSNTSNSRRLAFQESIPEDDVPQFNSPTKGHPIVSTQELGGISEQEDLELLQSHKQSEESEILKDLSIQEKEINDKLNSINTELQELESLTDAPSTSKTQYSDNEQSTIDTEISDDVHFKQTENDGLSEPSKITKNSMAQQLRSTIPLLSVPNGVARSVEQESIIDTQDVVTNSSIYSSDANESASTKQEISNSEVPLEKNISVSEIPERSVKRVAPKKSALKIKSNSSLSLNDPVTQISSPKNPANAAYLSLTTAENTRLNAINSSQTSARSRSNSRASVNVTSKIQQSRPQSSYERESPIKSKGPERPQSVANFKQAKKLNQTQRTSTIPKSVSNAAALNATLQKKEIPKPKLQRSSSFEKNRNGESNAGFKRKSLRDPSFAAGPQTFESNLGFYKNQSAIQQRQQQNQPNRQPTQNNTIRESPREDGFRSRFDDSDSDSEVPLHHNRNAATQRSFQPPPTNSTLRKPKSHFSLRSASNSAAEASPAKSLPPNNDPRKTRFFSDNLQQQQSLKQDEKKKSGLGGKLKKLFGRSNHKQ</sequence>
<accession>A0A9P8T8E7</accession>
<feature type="region of interest" description="Disordered" evidence="1">
    <location>
        <begin position="429"/>
        <end position="704"/>
    </location>
</feature>
<feature type="compositionally biased region" description="Low complexity" evidence="1">
    <location>
        <begin position="569"/>
        <end position="586"/>
    </location>
</feature>
<dbReference type="Proteomes" id="UP000769528">
    <property type="component" value="Unassembled WGS sequence"/>
</dbReference>
<dbReference type="OrthoDB" id="4085524at2759"/>
<feature type="compositionally biased region" description="Basic and acidic residues" evidence="1">
    <location>
        <begin position="461"/>
        <end position="473"/>
    </location>
</feature>
<evidence type="ECO:0000313" key="2">
    <source>
        <dbReference type="EMBL" id="KAH3669125.1"/>
    </source>
</evidence>
<feature type="compositionally biased region" description="Low complexity" evidence="1">
    <location>
        <begin position="643"/>
        <end position="655"/>
    </location>
</feature>
<feature type="compositionally biased region" description="Polar residues" evidence="1">
    <location>
        <begin position="451"/>
        <end position="460"/>
    </location>
</feature>
<feature type="compositionally biased region" description="Low complexity" evidence="1">
    <location>
        <begin position="430"/>
        <end position="450"/>
    </location>
</feature>
<organism evidence="2 3">
    <name type="scientific">Wickerhamomyces mucosus</name>
    <dbReference type="NCBI Taxonomy" id="1378264"/>
    <lineage>
        <taxon>Eukaryota</taxon>
        <taxon>Fungi</taxon>
        <taxon>Dikarya</taxon>
        <taxon>Ascomycota</taxon>
        <taxon>Saccharomycotina</taxon>
        <taxon>Saccharomycetes</taxon>
        <taxon>Phaffomycetales</taxon>
        <taxon>Wickerhamomycetaceae</taxon>
        <taxon>Wickerhamomyces</taxon>
    </lineage>
</organism>
<feature type="compositionally biased region" description="Basic and acidic residues" evidence="1">
    <location>
        <begin position="589"/>
        <end position="602"/>
    </location>
</feature>
<feature type="region of interest" description="Disordered" evidence="1">
    <location>
        <begin position="133"/>
        <end position="211"/>
    </location>
</feature>
<feature type="compositionally biased region" description="Polar residues" evidence="1">
    <location>
        <begin position="78"/>
        <end position="92"/>
    </location>
</feature>
<evidence type="ECO:0000313" key="3">
    <source>
        <dbReference type="Proteomes" id="UP000769528"/>
    </source>
</evidence>
<feature type="compositionally biased region" description="Polar residues" evidence="1">
    <location>
        <begin position="486"/>
        <end position="510"/>
    </location>
</feature>
<dbReference type="EMBL" id="JAEUBF010001347">
    <property type="protein sequence ID" value="KAH3669125.1"/>
    <property type="molecule type" value="Genomic_DNA"/>
</dbReference>
<feature type="compositionally biased region" description="Polar residues" evidence="1">
    <location>
        <begin position="136"/>
        <end position="145"/>
    </location>
</feature>
<feature type="compositionally biased region" description="Polar residues" evidence="1">
    <location>
        <begin position="257"/>
        <end position="276"/>
    </location>
</feature>
<feature type="compositionally biased region" description="Polar residues" evidence="1">
    <location>
        <begin position="188"/>
        <end position="203"/>
    </location>
</feature>
<feature type="region of interest" description="Disordered" evidence="1">
    <location>
        <begin position="33"/>
        <end position="117"/>
    </location>
</feature>
<feature type="compositionally biased region" description="Low complexity" evidence="1">
    <location>
        <begin position="162"/>
        <end position="172"/>
    </location>
</feature>
<feature type="compositionally biased region" description="Polar residues" evidence="1">
    <location>
        <begin position="38"/>
        <end position="52"/>
    </location>
</feature>
<dbReference type="AlphaFoldDB" id="A0A9P8T8E7"/>
<keyword evidence="3" id="KW-1185">Reference proteome</keyword>
<feature type="region of interest" description="Disordered" evidence="1">
    <location>
        <begin position="1"/>
        <end position="20"/>
    </location>
</feature>
<feature type="compositionally biased region" description="Polar residues" evidence="1">
    <location>
        <begin position="669"/>
        <end position="679"/>
    </location>
</feature>
<gene>
    <name evidence="2" type="ORF">WICMUC_005089</name>
</gene>
<evidence type="ECO:0008006" key="4">
    <source>
        <dbReference type="Google" id="ProtNLM"/>
    </source>
</evidence>
<feature type="compositionally biased region" description="Low complexity" evidence="1">
    <location>
        <begin position="53"/>
        <end position="77"/>
    </location>
</feature>
<evidence type="ECO:0000256" key="1">
    <source>
        <dbReference type="SAM" id="MobiDB-lite"/>
    </source>
</evidence>
<comment type="caution">
    <text evidence="2">The sequence shown here is derived from an EMBL/GenBank/DDBJ whole genome shotgun (WGS) entry which is preliminary data.</text>
</comment>
<name>A0A9P8T8E7_9ASCO</name>
<feature type="compositionally biased region" description="Polar residues" evidence="1">
    <location>
        <begin position="342"/>
        <end position="360"/>
    </location>
</feature>
<protein>
    <recommendedName>
        <fullName evidence="4">Eisosome protein SEG1</fullName>
    </recommendedName>
</protein>
<proteinExistence type="predicted"/>
<feature type="compositionally biased region" description="Basic residues" evidence="1">
    <location>
        <begin position="692"/>
        <end position="704"/>
    </location>
</feature>
<reference evidence="2" key="2">
    <citation type="submission" date="2021-01" db="EMBL/GenBank/DDBJ databases">
        <authorList>
            <person name="Schikora-Tamarit M.A."/>
        </authorList>
    </citation>
    <scope>NUCLEOTIDE SEQUENCE</scope>
    <source>
        <strain evidence="2">CBS6341</strain>
    </source>
</reference>
<feature type="region of interest" description="Disordered" evidence="1">
    <location>
        <begin position="342"/>
        <end position="363"/>
    </location>
</feature>
<reference evidence="2" key="1">
    <citation type="journal article" date="2021" name="Open Biol.">
        <title>Shared evolutionary footprints suggest mitochondrial oxidative damage underlies multiple complex I losses in fungi.</title>
        <authorList>
            <person name="Schikora-Tamarit M.A."/>
            <person name="Marcet-Houben M."/>
            <person name="Nosek J."/>
            <person name="Gabaldon T."/>
        </authorList>
    </citation>
    <scope>NUCLEOTIDE SEQUENCE</scope>
    <source>
        <strain evidence="2">CBS6341</strain>
    </source>
</reference>
<feature type="region of interest" description="Disordered" evidence="1">
    <location>
        <begin position="252"/>
        <end position="282"/>
    </location>
</feature>